<keyword evidence="3" id="KW-0418">Kinase</keyword>
<evidence type="ECO:0000256" key="1">
    <source>
        <dbReference type="ARBA" id="ARBA00022679"/>
    </source>
</evidence>
<dbReference type="AlphaFoldDB" id="A0A5D0XTG2"/>
<sequence>MAFIYDVPLNPSKVDVLLPWLPGQPWARGVSAPEQLAAYRFDDPAGEVGVETLLVRDGETLVQVPLAYRGAPVAELEEYLIGTIDHPVLGQRWVYDAIGDPVYLAAIGDAVLAGAAQAEQFHEVDDEIVRIEPTLALEWSAGDHERAPVTAGTGVVELVTPREPVLLFRRLDPRAKVLGRDALLAVVDDLTVQLAAAG</sequence>
<keyword evidence="1" id="KW-0808">Transferase</keyword>
<gene>
    <name evidence="6" type="ORF">FQ377_00320</name>
</gene>
<dbReference type="OrthoDB" id="3787729at2"/>
<accession>A0A5D0XTG2</accession>
<proteinExistence type="predicted"/>
<evidence type="ECO:0000256" key="3">
    <source>
        <dbReference type="ARBA" id="ARBA00022777"/>
    </source>
</evidence>
<feature type="domain" description="Maltokinase N-terminal cap" evidence="5">
    <location>
        <begin position="20"/>
        <end position="100"/>
    </location>
</feature>
<evidence type="ECO:0000256" key="4">
    <source>
        <dbReference type="ARBA" id="ARBA00022840"/>
    </source>
</evidence>
<dbReference type="GO" id="GO:0016301">
    <property type="term" value="F:kinase activity"/>
    <property type="evidence" value="ECO:0007669"/>
    <property type="project" value="UniProtKB-KW"/>
</dbReference>
<comment type="caution">
    <text evidence="6">The sequence shown here is derived from an EMBL/GenBank/DDBJ whole genome shotgun (WGS) entry which is preliminary data.</text>
</comment>
<dbReference type="Pfam" id="PF18085">
    <property type="entry name" value="Mak_N_cap"/>
    <property type="match status" value="1"/>
</dbReference>
<keyword evidence="4" id="KW-0067">ATP-binding</keyword>
<dbReference type="RefSeq" id="WP_148599277.1">
    <property type="nucleotide sequence ID" value="NZ_VSLD01000001.1"/>
</dbReference>
<dbReference type="InterPro" id="IPR040999">
    <property type="entry name" value="Mak_N_cap"/>
</dbReference>
<keyword evidence="2" id="KW-0547">Nucleotide-binding</keyword>
<evidence type="ECO:0000259" key="5">
    <source>
        <dbReference type="Pfam" id="PF18085"/>
    </source>
</evidence>
<evidence type="ECO:0000256" key="2">
    <source>
        <dbReference type="ARBA" id="ARBA00022741"/>
    </source>
</evidence>
<dbReference type="Proteomes" id="UP000323410">
    <property type="component" value="Unassembled WGS sequence"/>
</dbReference>
<dbReference type="EMBL" id="VSLD01000001">
    <property type="protein sequence ID" value="TYC99957.1"/>
    <property type="molecule type" value="Genomic_DNA"/>
</dbReference>
<protein>
    <recommendedName>
        <fullName evidence="5">Maltokinase N-terminal cap domain-containing protein</fullName>
    </recommendedName>
</protein>
<evidence type="ECO:0000313" key="7">
    <source>
        <dbReference type="Proteomes" id="UP000323410"/>
    </source>
</evidence>
<dbReference type="GO" id="GO:0005524">
    <property type="term" value="F:ATP binding"/>
    <property type="evidence" value="ECO:0007669"/>
    <property type="project" value="UniProtKB-KW"/>
</dbReference>
<name>A0A5D0XTG2_9MICC</name>
<keyword evidence="7" id="KW-1185">Reference proteome</keyword>
<organism evidence="6 7">
    <name type="scientific">Arthrobacter echini</name>
    <dbReference type="NCBI Taxonomy" id="1529066"/>
    <lineage>
        <taxon>Bacteria</taxon>
        <taxon>Bacillati</taxon>
        <taxon>Actinomycetota</taxon>
        <taxon>Actinomycetes</taxon>
        <taxon>Micrococcales</taxon>
        <taxon>Micrococcaceae</taxon>
        <taxon>Arthrobacter</taxon>
    </lineage>
</organism>
<reference evidence="6 7" key="1">
    <citation type="submission" date="2019-08" db="EMBL/GenBank/DDBJ databases">
        <title>Genone of Arthrobacter echini P9.</title>
        <authorList>
            <person name="Bowman J.P."/>
        </authorList>
    </citation>
    <scope>NUCLEOTIDE SEQUENCE [LARGE SCALE GENOMIC DNA]</scope>
    <source>
        <strain evidence="6 7">P9</strain>
    </source>
</reference>
<evidence type="ECO:0000313" key="6">
    <source>
        <dbReference type="EMBL" id="TYC99957.1"/>
    </source>
</evidence>